<dbReference type="InterPro" id="IPR023393">
    <property type="entry name" value="START-like_dom_sf"/>
</dbReference>
<dbReference type="Proteomes" id="UP000658980">
    <property type="component" value="Unassembled WGS sequence"/>
</dbReference>
<comment type="similarity">
    <text evidence="1">Belongs to the AHA1 family.</text>
</comment>
<gene>
    <name evidence="3" type="ORF">H9630_14265</name>
</gene>
<dbReference type="Pfam" id="PF08327">
    <property type="entry name" value="AHSA1"/>
    <property type="match status" value="1"/>
</dbReference>
<reference evidence="3 4" key="1">
    <citation type="submission" date="2020-08" db="EMBL/GenBank/DDBJ databases">
        <title>A Genomic Blueprint of the Chicken Gut Microbiome.</title>
        <authorList>
            <person name="Gilroy R."/>
            <person name="Ravi A."/>
            <person name="Getino M."/>
            <person name="Pursley I."/>
            <person name="Horton D.L."/>
            <person name="Alikhan N.-F."/>
            <person name="Baker D."/>
            <person name="Gharbi K."/>
            <person name="Hall N."/>
            <person name="Watson M."/>
            <person name="Adriaenssens E.M."/>
            <person name="Foster-Nyarko E."/>
            <person name="Jarju S."/>
            <person name="Secka A."/>
            <person name="Antonio M."/>
            <person name="Oren A."/>
            <person name="Chaudhuri R."/>
            <person name="La Ragione R.M."/>
            <person name="Hildebrand F."/>
            <person name="Pallen M.J."/>
        </authorList>
    </citation>
    <scope>NUCLEOTIDE SEQUENCE [LARGE SCALE GENOMIC DNA]</scope>
    <source>
        <strain evidence="3 4">Sa1BUA13</strain>
    </source>
</reference>
<proteinExistence type="inferred from homology"/>
<dbReference type="InterPro" id="IPR013538">
    <property type="entry name" value="ASHA1/2-like_C"/>
</dbReference>
<protein>
    <submittedName>
        <fullName evidence="3">SRPBCC domain-containing protein</fullName>
    </submittedName>
</protein>
<organism evidence="3 4">
    <name type="scientific">Planococcus wigleyi</name>
    <dbReference type="NCBI Taxonomy" id="2762216"/>
    <lineage>
        <taxon>Bacteria</taxon>
        <taxon>Bacillati</taxon>
        <taxon>Bacillota</taxon>
        <taxon>Bacilli</taxon>
        <taxon>Bacillales</taxon>
        <taxon>Caryophanaceae</taxon>
        <taxon>Planococcus</taxon>
    </lineage>
</organism>
<dbReference type="Gene3D" id="3.30.530.20">
    <property type="match status" value="1"/>
</dbReference>
<evidence type="ECO:0000313" key="3">
    <source>
        <dbReference type="EMBL" id="MBD8015990.1"/>
    </source>
</evidence>
<dbReference type="RefSeq" id="WP_191716162.1">
    <property type="nucleotide sequence ID" value="NZ_JACSPU010000005.1"/>
</dbReference>
<evidence type="ECO:0000313" key="4">
    <source>
        <dbReference type="Proteomes" id="UP000658980"/>
    </source>
</evidence>
<comment type="caution">
    <text evidence="3">The sequence shown here is derived from an EMBL/GenBank/DDBJ whole genome shotgun (WGS) entry which is preliminary data.</text>
</comment>
<feature type="domain" description="Activator of Hsp90 ATPase homologue 1/2-like C-terminal" evidence="2">
    <location>
        <begin position="22"/>
        <end position="159"/>
    </location>
</feature>
<keyword evidence="4" id="KW-1185">Reference proteome</keyword>
<sequence>MSANKVSSRVEGLALLMERSFDAPKDLVFSMFTEPDHLVRWWGPFDWETAVYKMDVKPGGIWHYCMRSPDGQEAWGKSIYQEVDPPNKLVYTDAFSDEQGNEVDGMPKMLITMVFSSDGPGCTVSSSTKFDSKEELQKVIDMQAVEGMSQTYDRLEAYLAKLQPSE</sequence>
<dbReference type="SUPFAM" id="SSF55961">
    <property type="entry name" value="Bet v1-like"/>
    <property type="match status" value="1"/>
</dbReference>
<name>A0ABR8WG61_9BACL</name>
<evidence type="ECO:0000256" key="1">
    <source>
        <dbReference type="ARBA" id="ARBA00006817"/>
    </source>
</evidence>
<evidence type="ECO:0000259" key="2">
    <source>
        <dbReference type="Pfam" id="PF08327"/>
    </source>
</evidence>
<accession>A0ABR8WG61</accession>
<dbReference type="EMBL" id="JACSPU010000005">
    <property type="protein sequence ID" value="MBD8015990.1"/>
    <property type="molecule type" value="Genomic_DNA"/>
</dbReference>